<dbReference type="PANTHER" id="PTHR31296:SF1">
    <property type="entry name" value="MITOCHONDRIAL PROTEIN C2ORF69"/>
    <property type="match status" value="1"/>
</dbReference>
<sequence>MAPSRGFLALGPPGGPPGGDTVVFIEGDQIEDDDTKDSLGLERWHPQSHLTTMRQLFPTASLVVCVLPTTVAPGGQSCFGAFLPAMTATGEPLGFKPAGYKAATHLAELLAEAKAEAVAARTAEAGAAPAPDEPSRAGAGAGAEAAAQAGDPAPAPVGEGEGEGGVVLVGFSKGAVVVNQLLAEMAAHEEARGAEAGTSGGVVGAGPSGAAPPSLTGGAGPGAVGPAVARPLATALAGARPALAPPAAAAVLDSIRAVHFLDAGLNCRGVHLTDPTPISHLAARHRRQPLSLVLHGTPRQWGDRRRPWIAAEKDRFLALLAEAGLPAEARSYFAGQPGSLKQHFDVIKEMRP</sequence>
<reference evidence="2" key="1">
    <citation type="journal article" date="2020" name="bioRxiv">
        <title>Comparative genomics of Chlamydomonas.</title>
        <authorList>
            <person name="Craig R.J."/>
            <person name="Hasan A.R."/>
            <person name="Ness R.W."/>
            <person name="Keightley P.D."/>
        </authorList>
    </citation>
    <scope>NUCLEOTIDE SEQUENCE</scope>
    <source>
        <strain evidence="2">CCAP 11/70</strain>
    </source>
</reference>
<evidence type="ECO:0000313" key="3">
    <source>
        <dbReference type="Proteomes" id="UP000612055"/>
    </source>
</evidence>
<comment type="caution">
    <text evidence="2">The sequence shown here is derived from an EMBL/GenBank/DDBJ whole genome shotgun (WGS) entry which is preliminary data.</text>
</comment>
<dbReference type="AlphaFoldDB" id="A0A835YEW1"/>
<feature type="compositionally biased region" description="Gly residues" evidence="1">
    <location>
        <begin position="198"/>
        <end position="207"/>
    </location>
</feature>
<evidence type="ECO:0000256" key="1">
    <source>
        <dbReference type="SAM" id="MobiDB-lite"/>
    </source>
</evidence>
<feature type="region of interest" description="Disordered" evidence="1">
    <location>
        <begin position="124"/>
        <end position="161"/>
    </location>
</feature>
<evidence type="ECO:0000313" key="2">
    <source>
        <dbReference type="EMBL" id="KAG2499943.1"/>
    </source>
</evidence>
<dbReference type="GO" id="GO:0005739">
    <property type="term" value="C:mitochondrion"/>
    <property type="evidence" value="ECO:0007669"/>
    <property type="project" value="TreeGrafter"/>
</dbReference>
<dbReference type="EMBL" id="JAEHOE010000005">
    <property type="protein sequence ID" value="KAG2499943.1"/>
    <property type="molecule type" value="Genomic_DNA"/>
</dbReference>
<proteinExistence type="predicted"/>
<dbReference type="OrthoDB" id="419333at2759"/>
<dbReference type="PANTHER" id="PTHR31296">
    <property type="entry name" value="UPF0565 PROTEIN C2ORF69"/>
    <property type="match status" value="1"/>
</dbReference>
<feature type="compositionally biased region" description="Low complexity" evidence="1">
    <location>
        <begin position="142"/>
        <end position="158"/>
    </location>
</feature>
<dbReference type="InterPro" id="IPR018881">
    <property type="entry name" value="C2orf69_mit"/>
</dbReference>
<dbReference type="Proteomes" id="UP000612055">
    <property type="component" value="Unassembled WGS sequence"/>
</dbReference>
<name>A0A835YEW1_9CHLO</name>
<accession>A0A835YEW1</accession>
<protein>
    <submittedName>
        <fullName evidence="2">Uncharacterized protein</fullName>
    </submittedName>
</protein>
<organism evidence="2 3">
    <name type="scientific">Edaphochlamys debaryana</name>
    <dbReference type="NCBI Taxonomy" id="47281"/>
    <lineage>
        <taxon>Eukaryota</taxon>
        <taxon>Viridiplantae</taxon>
        <taxon>Chlorophyta</taxon>
        <taxon>core chlorophytes</taxon>
        <taxon>Chlorophyceae</taxon>
        <taxon>CS clade</taxon>
        <taxon>Chlamydomonadales</taxon>
        <taxon>Chlamydomonadales incertae sedis</taxon>
        <taxon>Edaphochlamys</taxon>
    </lineage>
</organism>
<keyword evidence="3" id="KW-1185">Reference proteome</keyword>
<feature type="region of interest" description="Disordered" evidence="1">
    <location>
        <begin position="192"/>
        <end position="222"/>
    </location>
</feature>
<gene>
    <name evidence="2" type="ORF">HYH03_002230</name>
</gene>